<dbReference type="InterPro" id="IPR022385">
    <property type="entry name" value="Rhs_assc_core"/>
</dbReference>
<feature type="compositionally biased region" description="Polar residues" evidence="4">
    <location>
        <begin position="3068"/>
        <end position="3077"/>
    </location>
</feature>
<evidence type="ECO:0000256" key="2">
    <source>
        <dbReference type="ARBA" id="ARBA00022525"/>
    </source>
</evidence>
<evidence type="ECO:0000259" key="5">
    <source>
        <dbReference type="Pfam" id="PF12256"/>
    </source>
</evidence>
<dbReference type="PANTHER" id="PTHR32305">
    <property type="match status" value="1"/>
</dbReference>
<dbReference type="InterPro" id="IPR050708">
    <property type="entry name" value="T6SS_VgrG/RHS"/>
</dbReference>
<dbReference type="SUPFAM" id="SSF69318">
    <property type="entry name" value="Integrin alpha N-terminal domain"/>
    <property type="match status" value="1"/>
</dbReference>
<sequence length="3419" mass="381919">MRTDSISRIAAIVTVLVFLSNDLMASAMYLRVGLPVVSSERYSAMPVVSTPYFQPVEADTEVITRRSSNSFSAPEEERTSITSTASRNYARALDFEVLDSTVDLRGYVSFDAELSSIPSHINNVTRNAEAYRMDGEYEHAYPVAIGVDASRLKSISDIDHVQVLFFDRVTRSWKAAQTLRTDRDILRIEAMVPGETDYFAGLITSPEMPEANAYVPTSVSDIDPVNPATGMRLMQPPSVNRQGSANINYPLWIPQGRNGMTPPLSVSYNSDGGTGWMGMGWNIGSSSISVDTKWGVPVFDDIQESEGYVLDGEALFQEGGFRPNKAVKDSSGNVIVQLRQPSGSRFFPRVQTSYQKIERLGGDPTKYFWKVTDASNTVRYYGTEDGATLDQNSVLQEGTNGNIAKWYLTKVVDQWGNTIEYDYTSYLNTTTNKMKSGGKGMHLSSITYTGFGSTSGRYHIIFNTAVGRKDGSVMMNYGFKVIDDRKLMSIDVKYDSQLLVKYVFGYNAYDQSTHFKTLLQYIAEERGGVEFYRHTMNYYERGLEYDSDPKILRMNHGTRYLSESPWYIKSVLNPLYTYIEPSPIRTSLTEGYSGSGRVGFGLALNESPFGITLTKENTVGAGISSSSSVSDVITQMRDFNGDGIPDVVIDEGDKVYYRPITRRANGTLQIGSKVRIYIDGISRTRNSSTGYQVEVIGPQAAQLTHMNVSFSDGNSEVLRDVIDYNADGYPDLIYPDGNTAKVLFGEMSDNGEYHFRGSSESTFNPVVKGQNAVAAPQGDNLQPMEIVRVWEAFETGQIRITGLASMYPGATGTAQVAVQHNEAFQNGGFQTITPTSPSSVAHFLYLNVAKGDKIFFRMRAGEDGQSDLVKWNPVIRYTSGNRLDGQNTNWGVSSSQAGFLLSSGEGATFQGDQEFRVQLNYSNNPIYSDEVNVAIDVYVNGVLSNTYYQTVEEGTSSSPTNSIAPFVGLTGSNYYKVAGLTSSDVVSLQFRLTSSSNILWTGLLWTPVVEFKNDCVNPVEELYPTPEYVTYNKLDEHGYQTDLGILSSGVDYQLLPVIDDAGVSSVIDKPDDVSQDVVYMTLKNSGVMAEKIAIVFDGVKGTITYKNVDMTQGVGPYDMAFVGKTTLNSSSFTSASKAYFTKTSIDQKAQIEFFAKGPYAQALLDYIQNNLAKFSLYSPSGLVRSITAYDLGFFHREIELLQMNYKHWGVFGWKPHEDSMNYPIQRAQLHIPLGNDPSAYDTTYIKNHPDEYDASKYKFWPLYAIRGENVGDLWGYQKSLITSDRNRDRYGINGQAIAAFRLAGGFSPILVNEFDQSTNLPSISVGPSDPKFTAQGLLTRSTSRSLGISSGTDPIAFAVSVSQLGLYSKQLSSFTDLNGDGYPDILVDDDVIKGQFTNPQGGLGAQVEVPRISILGQGTSLGGNAAWSGSYTTESRKFTLSGNLGAGYRASKSRTSIIDVNGDGIPDSYEDDLFSEKFRLGYGYGFEANVFDAIGTIRNHAYDISLSGNLAPIAVSYSWWVRSLSGGLNVNRAGNYSERFYFDFNGDGLTDYIDLTAADDLWLNTGSEFEAYDITGYNLTQGTENYNKSGSTGVSAQVTFTLGPILWGLKVPVTAGYSDNFSIDRLKTSFMDMNGDGAPDYVETEDGDLKVYYATFGDANKLKSVTNPLKGKFTITYEVVGNKQGYHEPVVRTHLSELENEKIYWDMPSAKWVMSSVVVSDGHLITDGTNDLDGVDEYETKFAYDGGIRIRREREFAGFTRVATIQPNQLGEREDFCAESNDFEIEKKRYIKDEYDCPFKLNYDTTSVRRTGQYNMNVLEYRAPKGTSPRDMGRYLYEQGILENTYLLHVHEWRDSVRVDTLNLGYDCSDPSVEYGAHHYDSWTHQHIELISDEGVDFELRLVESGVSKMSTYGGTLGEVIEQGAKDWLLVDEVYTSDNLPDYITVFPAVTDKRNINFPVVEDRSGINLQKYHLEFDKYFNVVWFEDFGTLNTAQVDTIPVDTIYTGHYEYLTQQNSCADLDMVPGLDVVPIDDYHYYVYVECDSPSYEPDTIYGLYENTSGCGNQEGIGPRAVCDGNELAEFTSTHRKWVIEETIIYKLVDKSTYDFRIIAVMDYFSPTSANNRTNVLQEHWVYTQSVSPSNIRRHSKVESLTTNKKAVQQMGQYLSPSDVMLTDFTYDAMGNLTQVEAPQVPGQGRPTTTFVYDSDVSQFVERVNNPYGDFACTIYDIGYQQVLQTTDINGQVMRFAFDQYRRPSRVWAPRELSSSSKEPTISFEYHPFDTHPYASTYHNTGNASTVVSYGSASTSCDALVPENTLDTVISTAAQTITFTDGLSRAIQVQTLTDWDDPSSGTDHSMGVARRVSGFSVYDKFGQVYVQHNDTLITGTSASTIAFETLLTDTMGKVKFDYLNRPTESMSLYPTGGASSNVDWSTTTVNRSWSVFNGESRYTEITNLDGKSRAYTYQDHKGRQVGSAQEGVSWAANMEITRFVYDELGQLDTVIDPANQKTTYQYDWVGRMIEEVHPDRGRTTNTYDLGGNLVSVSTEGTRESITNGQITFDYDLNRLVGKKMPAGSSNEDLYNVAFTYGQRGDGKNGAGRIVTVEQGDSSAPFLVETLKYDELGQTSFQSRVIKVPQKGFKTYTTNFRYDSFGRMLQMTYPDNEQLDYHYTDLGNLLWVDVSNGSCITVPNLIDTISYDGYDNIVYMKYGNGTKMNYGYHPVTRTLLSSDVLALPKGYPHQQQVMDRSYSYNSLGMISASEITPHRLFMATSSKLTTTYTYDGLMRLKEASTSMSSVSFDAADDPGTPPVTYSAYSGTVHEVSMDYDLSGRITNKVSDPQGSYPMTNLSSLDYSLSMVYDGSKKHKLTSSSEITPSDTANTTYDYNNSGSIKEINRNLSGSTLGSIRILWNEEQQMIADSNDRGIHHYVYDYNGERIMKASFTTSTVNINGDVYTQTGTLDAYKVYVNPYVVAEHFDTEDRLTFHYYMGMQRVASGRFTEQTYQSQQKAASESQDSSEDLVLNQLEEILSEFKLNKGEDYTREELESPASVIQSYPDLSSGKAEGMSTDLSPTTNDGVNEVNCGDRTTEVYWYHPNYLGSVDLITDLDGQVHQFFLYNAWGENMSEYNAQPQGFDSPYRFNGKEVDEETGLAYYGARYYDNQLSIWLSVDPMAMEGINLTMTSYQFTNNNPINLVDPNGTNANPVFDSDGNYIGNTSEGFVGDALIYSGTSQIDFSTMSADQALQDNNTSTMTSVIRNNQMRGEVFQKIMSSIVSNFDGQEIMNGIVFDYESIGSQIYWDASGDPTSNEFSYDPEKDRIYATMNTSISEYTVENIKNAVLSHEYLSHKILDYNSSDRDEYRAYMREMEYMLQTGNNVTPTYRLETMKRMMQYFQDAYPNADMSQAVQQWLYHFNRYTQP</sequence>
<dbReference type="InterPro" id="IPR006530">
    <property type="entry name" value="YD"/>
</dbReference>
<feature type="domain" description="Insecticide toxin TcdB middle/N-terminal" evidence="5">
    <location>
        <begin position="1612"/>
        <end position="1775"/>
    </location>
</feature>
<dbReference type="Proteomes" id="UP000484164">
    <property type="component" value="Unassembled WGS sequence"/>
</dbReference>
<dbReference type="InterPro" id="IPR028994">
    <property type="entry name" value="Integrin_alpha_N"/>
</dbReference>
<dbReference type="RefSeq" id="WP_151693398.1">
    <property type="nucleotide sequence ID" value="NZ_BMGX01000001.1"/>
</dbReference>
<evidence type="ECO:0000313" key="7">
    <source>
        <dbReference type="Proteomes" id="UP000484164"/>
    </source>
</evidence>
<evidence type="ECO:0000313" key="6">
    <source>
        <dbReference type="EMBL" id="KAB2815969.1"/>
    </source>
</evidence>
<comment type="caution">
    <text evidence="6">The sequence shown here is derived from an EMBL/GenBank/DDBJ whole genome shotgun (WGS) entry which is preliminary data.</text>
</comment>
<gene>
    <name evidence="6" type="ORF">F8C82_09740</name>
</gene>
<evidence type="ECO:0000256" key="3">
    <source>
        <dbReference type="ARBA" id="ARBA00023026"/>
    </source>
</evidence>
<dbReference type="Pfam" id="PF03534">
    <property type="entry name" value="SpvB"/>
    <property type="match status" value="1"/>
</dbReference>
<accession>A0A6L3ZG96</accession>
<evidence type="ECO:0000256" key="1">
    <source>
        <dbReference type="ARBA" id="ARBA00004613"/>
    </source>
</evidence>
<name>A0A6L3ZG96_9FLAO</name>
<protein>
    <recommendedName>
        <fullName evidence="5">Insecticide toxin TcdB middle/N-terminal domain-containing protein</fullName>
    </recommendedName>
</protein>
<keyword evidence="3" id="KW-0843">Virulence</keyword>
<dbReference type="GO" id="GO:0005576">
    <property type="term" value="C:extracellular region"/>
    <property type="evidence" value="ECO:0007669"/>
    <property type="project" value="UniProtKB-SubCell"/>
</dbReference>
<dbReference type="NCBIfam" id="TIGR01643">
    <property type="entry name" value="YD_repeat_2x"/>
    <property type="match status" value="1"/>
</dbReference>
<dbReference type="OrthoDB" id="9765204at2"/>
<keyword evidence="7" id="KW-1185">Reference proteome</keyword>
<dbReference type="GO" id="GO:0005737">
    <property type="term" value="C:cytoplasm"/>
    <property type="evidence" value="ECO:0007669"/>
    <property type="project" value="InterPro"/>
</dbReference>
<dbReference type="Pfam" id="PF12256">
    <property type="entry name" value="TcdB_toxin_midN"/>
    <property type="match status" value="1"/>
</dbReference>
<reference evidence="6 7" key="1">
    <citation type="submission" date="2019-10" db="EMBL/GenBank/DDBJ databases">
        <title>Genome sequence of Phaeocystidibacter marisrubri JCM30614 (type strain).</title>
        <authorList>
            <person name="Bowman J.P."/>
        </authorList>
    </citation>
    <scope>NUCLEOTIDE SEQUENCE [LARGE SCALE GENOMIC DNA]</scope>
    <source>
        <strain evidence="6 7">JCM 30614</strain>
    </source>
</reference>
<proteinExistence type="predicted"/>
<evidence type="ECO:0000256" key="4">
    <source>
        <dbReference type="SAM" id="MobiDB-lite"/>
    </source>
</evidence>
<dbReference type="InterPro" id="IPR003284">
    <property type="entry name" value="Sal_SpvB"/>
</dbReference>
<dbReference type="InterPro" id="IPR022045">
    <property type="entry name" value="TcdB_toxin_mid/N"/>
</dbReference>
<comment type="subcellular location">
    <subcellularLocation>
        <location evidence="1">Secreted</location>
    </subcellularLocation>
</comment>
<keyword evidence="2" id="KW-0964">Secreted</keyword>
<feature type="region of interest" description="Disordered" evidence="4">
    <location>
        <begin position="3056"/>
        <end position="3078"/>
    </location>
</feature>
<dbReference type="Gene3D" id="2.180.10.10">
    <property type="entry name" value="RHS repeat-associated core"/>
    <property type="match status" value="1"/>
</dbReference>
<dbReference type="EMBL" id="WBVQ01000002">
    <property type="protein sequence ID" value="KAB2815969.1"/>
    <property type="molecule type" value="Genomic_DNA"/>
</dbReference>
<dbReference type="NCBIfam" id="TIGR03696">
    <property type="entry name" value="Rhs_assc_core"/>
    <property type="match status" value="1"/>
</dbReference>
<organism evidence="6 7">
    <name type="scientific">Phaeocystidibacter marisrubri</name>
    <dbReference type="NCBI Taxonomy" id="1577780"/>
    <lineage>
        <taxon>Bacteria</taxon>
        <taxon>Pseudomonadati</taxon>
        <taxon>Bacteroidota</taxon>
        <taxon>Flavobacteriia</taxon>
        <taxon>Flavobacteriales</taxon>
        <taxon>Phaeocystidibacteraceae</taxon>
        <taxon>Phaeocystidibacter</taxon>
    </lineage>
</organism>
<dbReference type="PANTHER" id="PTHR32305:SF15">
    <property type="entry name" value="PROTEIN RHSA-RELATED"/>
    <property type="match status" value="1"/>
</dbReference>